<protein>
    <submittedName>
        <fullName evidence="2">Uncharacterized protein</fullName>
    </submittedName>
</protein>
<keyword evidence="1" id="KW-0732">Signal</keyword>
<accession>A0A4P8YNB2</accession>
<feature type="chain" id="PRO_5020240408" evidence="1">
    <location>
        <begin position="20"/>
        <end position="122"/>
    </location>
</feature>
<reference evidence="2 3" key="1">
    <citation type="submission" date="2019-05" db="EMBL/GenBank/DDBJ databases">
        <title>Complete genome sequence of Izhakiella calystegiae KSNA2, an endophyte isolated from beach morning glory (Calystegia soldanella).</title>
        <authorList>
            <person name="Jiang L."/>
            <person name="Jeong J.C."/>
            <person name="Kim C.Y."/>
            <person name="Kim D.H."/>
            <person name="Kim S.W."/>
            <person name="Lee j."/>
        </authorList>
    </citation>
    <scope>NUCLEOTIDE SEQUENCE [LARGE SCALE GENOMIC DNA]</scope>
    <source>
        <strain evidence="2 3">KSNA2</strain>
    </source>
</reference>
<sequence>MKIIVLLSLLTLFLSPAFAATAVKLACSLRKNVIVSSFNYGLTTMKWGKHFQVAAGSKKTHTDSGTPFRITSFRNGDDLVYFPGSDSYLFFYAGGTIPDRCSVLETFSYPVTPLNRYKKPLS</sequence>
<keyword evidence="3" id="KW-1185">Reference proteome</keyword>
<dbReference type="Proteomes" id="UP000302163">
    <property type="component" value="Chromosome"/>
</dbReference>
<proteinExistence type="predicted"/>
<dbReference type="AlphaFoldDB" id="A0A4P8YNB2"/>
<dbReference type="RefSeq" id="WP_138097752.1">
    <property type="nucleotide sequence ID" value="NZ_CP040428.1"/>
</dbReference>
<feature type="signal peptide" evidence="1">
    <location>
        <begin position="1"/>
        <end position="19"/>
    </location>
</feature>
<dbReference type="EMBL" id="CP040428">
    <property type="protein sequence ID" value="QCT21596.1"/>
    <property type="molecule type" value="Genomic_DNA"/>
</dbReference>
<dbReference type="OrthoDB" id="6624210at2"/>
<evidence type="ECO:0000313" key="3">
    <source>
        <dbReference type="Proteomes" id="UP000302163"/>
    </source>
</evidence>
<evidence type="ECO:0000256" key="1">
    <source>
        <dbReference type="SAM" id="SignalP"/>
    </source>
</evidence>
<name>A0A4P8YNB2_9ENTR</name>
<gene>
    <name evidence="2" type="ORF">FEM41_19040</name>
</gene>
<evidence type="ECO:0000313" key="2">
    <source>
        <dbReference type="EMBL" id="QCT21596.1"/>
    </source>
</evidence>
<dbReference type="KEGG" id="izh:FEM41_19040"/>
<organism evidence="2 3">
    <name type="scientific">Jejubacter calystegiae</name>
    <dbReference type="NCBI Taxonomy" id="2579935"/>
    <lineage>
        <taxon>Bacteria</taxon>
        <taxon>Pseudomonadati</taxon>
        <taxon>Pseudomonadota</taxon>
        <taxon>Gammaproteobacteria</taxon>
        <taxon>Enterobacterales</taxon>
        <taxon>Enterobacteriaceae</taxon>
        <taxon>Jejubacter</taxon>
    </lineage>
</organism>